<keyword evidence="2" id="KW-1185">Reference proteome</keyword>
<dbReference type="RefSeq" id="WP_264514839.1">
    <property type="nucleotide sequence ID" value="NZ_JAPDDR010000008.1"/>
</dbReference>
<accession>A0ABT3G638</accession>
<dbReference type="PANTHER" id="PTHR30383">
    <property type="entry name" value="THIOESTERASE 1/PROTEASE 1/LYSOPHOSPHOLIPASE L1"/>
    <property type="match status" value="1"/>
</dbReference>
<organism evidence="1 2">
    <name type="scientific">Luteolibacter rhizosphaerae</name>
    <dbReference type="NCBI Taxonomy" id="2989719"/>
    <lineage>
        <taxon>Bacteria</taxon>
        <taxon>Pseudomonadati</taxon>
        <taxon>Verrucomicrobiota</taxon>
        <taxon>Verrucomicrobiia</taxon>
        <taxon>Verrucomicrobiales</taxon>
        <taxon>Verrucomicrobiaceae</taxon>
        <taxon>Luteolibacter</taxon>
    </lineage>
</organism>
<evidence type="ECO:0008006" key="3">
    <source>
        <dbReference type="Google" id="ProtNLM"/>
    </source>
</evidence>
<dbReference type="Pfam" id="PF00657">
    <property type="entry name" value="Lipase_GDSL"/>
    <property type="match status" value="1"/>
</dbReference>
<evidence type="ECO:0000313" key="2">
    <source>
        <dbReference type="Proteomes" id="UP001165653"/>
    </source>
</evidence>
<gene>
    <name evidence="1" type="ORF">OJ996_17045</name>
</gene>
<comment type="caution">
    <text evidence="1">The sequence shown here is derived from an EMBL/GenBank/DDBJ whole genome shotgun (WGS) entry which is preliminary data.</text>
</comment>
<dbReference type="InterPro" id="IPR036514">
    <property type="entry name" value="SGNH_hydro_sf"/>
</dbReference>
<sequence length="807" mass="85653">MLFHRHLIHSVTARIHRVRTLLISTSLIAAFSGLSQGTITMALREPGSDIRTDQHSNAGFGFYTPVTGVRINRLGYWDRGGDGLASSHEVMIVRYNGGSSYVELARATIPAGTTGRLEGGYRWVAIPEILLPDLGQDADYYGLVSTHGGDPWTESLGPALPMNPAVGTSASSLSGLQSGGLNAGSLQVIGDRPSGWGGANMGFENLAPTPEKRLRIMPLGDSITVGFTDAGWHVPFEFGYRGPLARMLGEAGIPFHFVGGSNEPFTGAFGDPTRGATVYPVNELRDPQIAQGWHRGTAGIGIYGVNVYAASWIKADEPDMILLMVGINGVNSESPSQIATLMNTIYSTKPDIAVVVAQITPMSIYSADLIAYNTYIRETLVPTLKAQGKKISTVDQHRNFLTDPADNHSIDPTKFSNGFSHPTNSAYELMARSWFPAVASLALDRSSIPADTEAGDTIATLRDPGDPSGSLTYVLSGGDGDEDNTKFRIQGSQVIAGDHPFHLDPPGRSYDIRVSASGSAGGSLAQKFVLNKAEPADPNPQPVLITTASSGDEAHFSGDLLGNDLLHGLDGTHLNYKFMSGLPGPQINDGLHGGNGDPTAVTWASDGNISSSTYYLGLGNGAGYDVSSVISIAAWSNAGFMNQKYKISVRYAGASLFTTEPGCLVDYQPVTNVAGNGPAGSTKVRITRPGGMLFRKIDAIRFTMLDTKSQQGGGVTMREIDVVGTVAAIADPVIISLDVASLSRGEASLAWTSNLGKTYKVETSSSLGALWATLEAAYPSAGLSTRYNDTTITETDDRRFYRITENP</sequence>
<dbReference type="InterPro" id="IPR001087">
    <property type="entry name" value="GDSL"/>
</dbReference>
<reference evidence="1" key="1">
    <citation type="submission" date="2022-10" db="EMBL/GenBank/DDBJ databases">
        <title>Luteolibacter sp. GHJ8, whole genome shotgun sequencing project.</title>
        <authorList>
            <person name="Zhao G."/>
            <person name="Shen L."/>
        </authorList>
    </citation>
    <scope>NUCLEOTIDE SEQUENCE</scope>
    <source>
        <strain evidence="1">GHJ8</strain>
    </source>
</reference>
<dbReference type="Gene3D" id="3.40.50.1110">
    <property type="entry name" value="SGNH hydrolase"/>
    <property type="match status" value="1"/>
</dbReference>
<protein>
    <recommendedName>
        <fullName evidence="3">SGNH hydrolase-type esterase domain-containing protein</fullName>
    </recommendedName>
</protein>
<proteinExistence type="predicted"/>
<dbReference type="EMBL" id="JAPDDR010000008">
    <property type="protein sequence ID" value="MCW1915295.1"/>
    <property type="molecule type" value="Genomic_DNA"/>
</dbReference>
<evidence type="ECO:0000313" key="1">
    <source>
        <dbReference type="EMBL" id="MCW1915295.1"/>
    </source>
</evidence>
<name>A0ABT3G638_9BACT</name>
<dbReference type="Proteomes" id="UP001165653">
    <property type="component" value="Unassembled WGS sequence"/>
</dbReference>
<dbReference type="PANTHER" id="PTHR30383:SF5">
    <property type="entry name" value="SGNH HYDROLASE-TYPE ESTERASE DOMAIN-CONTAINING PROTEIN"/>
    <property type="match status" value="1"/>
</dbReference>
<dbReference type="InterPro" id="IPR051532">
    <property type="entry name" value="Ester_Hydrolysis_Enzymes"/>
</dbReference>
<dbReference type="SUPFAM" id="SSF52266">
    <property type="entry name" value="SGNH hydrolase"/>
    <property type="match status" value="1"/>
</dbReference>